<feature type="non-terminal residue" evidence="2">
    <location>
        <position position="1"/>
    </location>
</feature>
<accession>K0RCD0</accession>
<evidence type="ECO:0000313" key="2">
    <source>
        <dbReference type="EMBL" id="EJK44152.1"/>
    </source>
</evidence>
<protein>
    <submittedName>
        <fullName evidence="2">Uncharacterized protein</fullName>
    </submittedName>
</protein>
<evidence type="ECO:0000256" key="1">
    <source>
        <dbReference type="SAM" id="MobiDB-lite"/>
    </source>
</evidence>
<feature type="compositionally biased region" description="Gly residues" evidence="1">
    <location>
        <begin position="51"/>
        <end position="60"/>
    </location>
</feature>
<organism evidence="2 3">
    <name type="scientific">Thalassiosira oceanica</name>
    <name type="common">Marine diatom</name>
    <dbReference type="NCBI Taxonomy" id="159749"/>
    <lineage>
        <taxon>Eukaryota</taxon>
        <taxon>Sar</taxon>
        <taxon>Stramenopiles</taxon>
        <taxon>Ochrophyta</taxon>
        <taxon>Bacillariophyta</taxon>
        <taxon>Coscinodiscophyceae</taxon>
        <taxon>Thalassiosirophycidae</taxon>
        <taxon>Thalassiosirales</taxon>
        <taxon>Thalassiosiraceae</taxon>
        <taxon>Thalassiosira</taxon>
    </lineage>
</organism>
<dbReference type="AlphaFoldDB" id="K0RCD0"/>
<reference evidence="2 3" key="1">
    <citation type="journal article" date="2012" name="Genome Biol.">
        <title>Genome and low-iron response of an oceanic diatom adapted to chronic iron limitation.</title>
        <authorList>
            <person name="Lommer M."/>
            <person name="Specht M."/>
            <person name="Roy A.S."/>
            <person name="Kraemer L."/>
            <person name="Andreson R."/>
            <person name="Gutowska M.A."/>
            <person name="Wolf J."/>
            <person name="Bergner S.V."/>
            <person name="Schilhabel M.B."/>
            <person name="Klostermeier U.C."/>
            <person name="Beiko R.G."/>
            <person name="Rosenstiel P."/>
            <person name="Hippler M."/>
            <person name="Laroche J."/>
        </authorList>
    </citation>
    <scope>NUCLEOTIDE SEQUENCE [LARGE SCALE GENOMIC DNA]</scope>
    <source>
        <strain evidence="2 3">CCMP1005</strain>
    </source>
</reference>
<gene>
    <name evidence="2" type="ORF">THAOC_37336</name>
</gene>
<proteinExistence type="predicted"/>
<dbReference type="OMA" id="QMVEVTT"/>
<sequence length="216" mass="21677">RAAPDRGHGGTRRRVAPPDARRGNPKGARRDGPGGAPLVVGGDGDARDGAADGGRAGGRGGTRRAHGGAGGPARPAGHGAADAPPPSADDPGDAQPHHEPARVLEEDCVERPTRADADDTEGGGGEDGLPAGLEPAHDEPRRAGGAGEGRGDREGGVAEGRRGGGQVEAEEVRAARQGRDGGRRQARRGERGARSEVGRLEGGESEGEREQDEGAG</sequence>
<feature type="compositionally biased region" description="Low complexity" evidence="1">
    <location>
        <begin position="72"/>
        <end position="82"/>
    </location>
</feature>
<dbReference type="EMBL" id="AGNL01050100">
    <property type="protein sequence ID" value="EJK44152.1"/>
    <property type="molecule type" value="Genomic_DNA"/>
</dbReference>
<feature type="compositionally biased region" description="Basic and acidic residues" evidence="1">
    <location>
        <begin position="149"/>
        <end position="162"/>
    </location>
</feature>
<feature type="region of interest" description="Disordered" evidence="1">
    <location>
        <begin position="1"/>
        <end position="216"/>
    </location>
</feature>
<feature type="compositionally biased region" description="Basic and acidic residues" evidence="1">
    <location>
        <begin position="95"/>
        <end position="117"/>
    </location>
</feature>
<dbReference type="Proteomes" id="UP000266841">
    <property type="component" value="Unassembled WGS sequence"/>
</dbReference>
<evidence type="ECO:0000313" key="3">
    <source>
        <dbReference type="Proteomes" id="UP000266841"/>
    </source>
</evidence>
<feature type="compositionally biased region" description="Basic and acidic residues" evidence="1">
    <location>
        <begin position="170"/>
        <end position="208"/>
    </location>
</feature>
<comment type="caution">
    <text evidence="2">The sequence shown here is derived from an EMBL/GenBank/DDBJ whole genome shotgun (WGS) entry which is preliminary data.</text>
</comment>
<keyword evidence="3" id="KW-1185">Reference proteome</keyword>
<name>K0RCD0_THAOC</name>